<reference evidence="2 3" key="1">
    <citation type="submission" date="2018-01" db="EMBL/GenBank/DDBJ databases">
        <title>Draft genome sequence of Nonomuraea sp. KC333.</title>
        <authorList>
            <person name="Sahin N."/>
            <person name="Saygin H."/>
            <person name="Ay H."/>
        </authorList>
    </citation>
    <scope>NUCLEOTIDE SEQUENCE [LARGE SCALE GENOMIC DNA]</scope>
    <source>
        <strain evidence="2 3">KC333</strain>
    </source>
</reference>
<comment type="caution">
    <text evidence="2">The sequence shown here is derived from an EMBL/GenBank/DDBJ whole genome shotgun (WGS) entry which is preliminary data.</text>
</comment>
<dbReference type="AlphaFoldDB" id="A0A2W2DGG9"/>
<evidence type="ECO:0000256" key="1">
    <source>
        <dbReference type="SAM" id="Phobius"/>
    </source>
</evidence>
<dbReference type="Proteomes" id="UP000249304">
    <property type="component" value="Unassembled WGS sequence"/>
</dbReference>
<keyword evidence="1" id="KW-0472">Membrane</keyword>
<gene>
    <name evidence="2" type="ORF">C1J01_46795</name>
</gene>
<organism evidence="2 3">
    <name type="scientific">Nonomuraea aridisoli</name>
    <dbReference type="NCBI Taxonomy" id="2070368"/>
    <lineage>
        <taxon>Bacteria</taxon>
        <taxon>Bacillati</taxon>
        <taxon>Actinomycetota</taxon>
        <taxon>Actinomycetes</taxon>
        <taxon>Streptosporangiales</taxon>
        <taxon>Streptosporangiaceae</taxon>
        <taxon>Nonomuraea</taxon>
    </lineage>
</organism>
<keyword evidence="1" id="KW-1133">Transmembrane helix</keyword>
<keyword evidence="1" id="KW-0812">Transmembrane</keyword>
<dbReference type="EMBL" id="POUD01000467">
    <property type="protein sequence ID" value="PZG03039.1"/>
    <property type="molecule type" value="Genomic_DNA"/>
</dbReference>
<sequence>MVPLAEVPDVVTPTVEETPAIGTSFRRPEPPARRGSPLGSVLLTVVVVTAITSATAVAFRAR</sequence>
<evidence type="ECO:0000313" key="3">
    <source>
        <dbReference type="Proteomes" id="UP000249304"/>
    </source>
</evidence>
<keyword evidence="3" id="KW-1185">Reference proteome</keyword>
<name>A0A2W2DGG9_9ACTN</name>
<accession>A0A2W2DGG9</accession>
<proteinExistence type="predicted"/>
<protein>
    <submittedName>
        <fullName evidence="2">Uncharacterized protein</fullName>
    </submittedName>
</protein>
<evidence type="ECO:0000313" key="2">
    <source>
        <dbReference type="EMBL" id="PZG03039.1"/>
    </source>
</evidence>
<feature type="transmembrane region" description="Helical" evidence="1">
    <location>
        <begin position="38"/>
        <end position="59"/>
    </location>
</feature>